<dbReference type="AlphaFoldDB" id="A0A2S7IUT6"/>
<dbReference type="Proteomes" id="UP000238493">
    <property type="component" value="Unassembled WGS sequence"/>
</dbReference>
<evidence type="ECO:0000313" key="3">
    <source>
        <dbReference type="EMBL" id="PQA71718.1"/>
    </source>
</evidence>
<keyword evidence="2" id="KW-1133">Transmembrane helix</keyword>
<evidence type="ECO:0000313" key="4">
    <source>
        <dbReference type="Proteomes" id="UP000238493"/>
    </source>
</evidence>
<sequence length="100" mass="10913">MTGSVEWSQITFLIPVVGALVGVWYKLQSQISANKAQQANELAAYKLHVAETYTTKQGMSEQTAQILKAVDSVSSKLDRTNERIDGLLQPKAASRSRSSS</sequence>
<reference evidence="3 4" key="1">
    <citation type="submission" date="2018-02" db="EMBL/GenBank/DDBJ databases">
        <title>Draft genome sequence of Ochrobactrum oryzae found in Brazil.</title>
        <authorList>
            <person name="Cerdeira L."/>
            <person name="Andrade F."/>
            <person name="Zacariotto T."/>
            <person name="Barbosa B."/>
            <person name="Santos S."/>
            <person name="Cassetari V."/>
            <person name="Lincopan N."/>
        </authorList>
    </citation>
    <scope>NUCLEOTIDE SEQUENCE [LARGE SCALE GENOMIC DNA]</scope>
    <source>
        <strain evidence="3 4">OA447</strain>
    </source>
</reference>
<evidence type="ECO:0000256" key="2">
    <source>
        <dbReference type="SAM" id="Phobius"/>
    </source>
</evidence>
<organism evidence="3 4">
    <name type="scientific">Brucella oryzae</name>
    <dbReference type="NCBI Taxonomy" id="335286"/>
    <lineage>
        <taxon>Bacteria</taxon>
        <taxon>Pseudomonadati</taxon>
        <taxon>Pseudomonadota</taxon>
        <taxon>Alphaproteobacteria</taxon>
        <taxon>Hyphomicrobiales</taxon>
        <taxon>Brucellaceae</taxon>
        <taxon>Brucella/Ochrobactrum group</taxon>
        <taxon>Brucella</taxon>
    </lineage>
</organism>
<name>A0A2S7IUT6_9HYPH</name>
<protein>
    <submittedName>
        <fullName evidence="3">Uncharacterized protein</fullName>
    </submittedName>
</protein>
<evidence type="ECO:0000256" key="1">
    <source>
        <dbReference type="SAM" id="MobiDB-lite"/>
    </source>
</evidence>
<dbReference type="OrthoDB" id="8117504at2"/>
<gene>
    <name evidence="3" type="ORF">C3731_20750</name>
</gene>
<accession>A0A2S7IUT6</accession>
<dbReference type="RefSeq" id="WP_104757493.1">
    <property type="nucleotide sequence ID" value="NZ_PTRC01000051.1"/>
</dbReference>
<feature type="transmembrane region" description="Helical" evidence="2">
    <location>
        <begin position="6"/>
        <end position="25"/>
    </location>
</feature>
<proteinExistence type="predicted"/>
<feature type="region of interest" description="Disordered" evidence="1">
    <location>
        <begin position="81"/>
        <end position="100"/>
    </location>
</feature>
<keyword evidence="2" id="KW-0472">Membrane</keyword>
<comment type="caution">
    <text evidence="3">The sequence shown here is derived from an EMBL/GenBank/DDBJ whole genome shotgun (WGS) entry which is preliminary data.</text>
</comment>
<keyword evidence="4" id="KW-1185">Reference proteome</keyword>
<keyword evidence="2" id="KW-0812">Transmembrane</keyword>
<dbReference type="EMBL" id="PTRC01000051">
    <property type="protein sequence ID" value="PQA71718.1"/>
    <property type="molecule type" value="Genomic_DNA"/>
</dbReference>